<proteinExistence type="predicted"/>
<accession>A0A225DCP6</accession>
<keyword evidence="2" id="KW-0808">Transferase</keyword>
<dbReference type="CDD" id="cd03801">
    <property type="entry name" value="GT4_PimA-like"/>
    <property type="match status" value="1"/>
</dbReference>
<dbReference type="Proteomes" id="UP000214646">
    <property type="component" value="Unassembled WGS sequence"/>
</dbReference>
<name>A0A225DCP6_9BACT</name>
<dbReference type="InterPro" id="IPR001296">
    <property type="entry name" value="Glyco_trans_1"/>
</dbReference>
<dbReference type="GO" id="GO:0016757">
    <property type="term" value="F:glycosyltransferase activity"/>
    <property type="evidence" value="ECO:0007669"/>
    <property type="project" value="InterPro"/>
</dbReference>
<evidence type="ECO:0000259" key="1">
    <source>
        <dbReference type="Pfam" id="PF00534"/>
    </source>
</evidence>
<dbReference type="EMBL" id="NIDE01000020">
    <property type="protein sequence ID" value="OWK34165.1"/>
    <property type="molecule type" value="Genomic_DNA"/>
</dbReference>
<dbReference type="Gene3D" id="3.40.50.2000">
    <property type="entry name" value="Glycogen Phosphorylase B"/>
    <property type="match status" value="2"/>
</dbReference>
<evidence type="ECO:0000313" key="3">
    <source>
        <dbReference type="Proteomes" id="UP000214646"/>
    </source>
</evidence>
<dbReference type="RefSeq" id="WP_161968104.1">
    <property type="nucleotide sequence ID" value="NZ_NIDE01000020.1"/>
</dbReference>
<dbReference type="OrthoDB" id="9790710at2"/>
<dbReference type="SUPFAM" id="SSF53756">
    <property type="entry name" value="UDP-Glycosyltransferase/glycogen phosphorylase"/>
    <property type="match status" value="1"/>
</dbReference>
<dbReference type="PANTHER" id="PTHR45947:SF3">
    <property type="entry name" value="SULFOQUINOVOSYL TRANSFERASE SQD2"/>
    <property type="match status" value="1"/>
</dbReference>
<feature type="domain" description="Glycosyl transferase family 1" evidence="1">
    <location>
        <begin position="204"/>
        <end position="365"/>
    </location>
</feature>
<dbReference type="AlphaFoldDB" id="A0A225DCP6"/>
<keyword evidence="3" id="KW-1185">Reference proteome</keyword>
<gene>
    <name evidence="2" type="ORF">FRUB_10136</name>
</gene>
<reference evidence="3" key="1">
    <citation type="submission" date="2017-06" db="EMBL/GenBank/DDBJ databases">
        <title>Genome analysis of Fimbriiglobus ruber SP5, the first member of the order Planctomycetales with confirmed chitinolytic capability.</title>
        <authorList>
            <person name="Ravin N.V."/>
            <person name="Rakitin A.L."/>
            <person name="Ivanova A.A."/>
            <person name="Beletsky A.V."/>
            <person name="Kulichevskaya I.S."/>
            <person name="Mardanov A.V."/>
            <person name="Dedysh S.N."/>
        </authorList>
    </citation>
    <scope>NUCLEOTIDE SEQUENCE [LARGE SCALE GENOMIC DNA]</scope>
    <source>
        <strain evidence="3">SP5</strain>
    </source>
</reference>
<protein>
    <submittedName>
        <fullName evidence="2">Glycosyl transferase, group 1 family protein</fullName>
    </submittedName>
</protein>
<dbReference type="Pfam" id="PF00534">
    <property type="entry name" value="Glycos_transf_1"/>
    <property type="match status" value="1"/>
</dbReference>
<comment type="caution">
    <text evidence="2">The sequence shown here is derived from an EMBL/GenBank/DDBJ whole genome shotgun (WGS) entry which is preliminary data.</text>
</comment>
<evidence type="ECO:0000313" key="2">
    <source>
        <dbReference type="EMBL" id="OWK34165.1"/>
    </source>
</evidence>
<sequence>MTPFRRPVRIAAVQHGDFSAAQRSIARGEPESYFGISHAVGAVERLVEGKPHLIVSLGAPAGSERTPLGENVGCPKPSWGRVPGTVAEWVWAGRWIEHLDRFRPTHLLLRAGGLPATRLLAWAARKHVTVMTIFHGYFDRERRYFRLVNARLANLLNRPNVYRVGNHRRPAADSMIACGVDPRKVVAFDWPGRPNPVNYAPRHLNAGPEPELFYAGIVDRAKGVFDLTDAVRRLRARGIGARLTVAGAGPDVANLTAEAARLPAGAVNFLGVVPNTEVFARMRAADVVCVPSRREFTEGFPKTLTEGLASRTPVVISDHPVFVAALTGTAGVRWFRGGDAGDLANTVATLLTDPVLYRATSEAAAEAFSREECPNTFGDLLADWQRTL</sequence>
<organism evidence="2 3">
    <name type="scientific">Fimbriiglobus ruber</name>
    <dbReference type="NCBI Taxonomy" id="1908690"/>
    <lineage>
        <taxon>Bacteria</taxon>
        <taxon>Pseudomonadati</taxon>
        <taxon>Planctomycetota</taxon>
        <taxon>Planctomycetia</taxon>
        <taxon>Gemmatales</taxon>
        <taxon>Gemmataceae</taxon>
        <taxon>Fimbriiglobus</taxon>
    </lineage>
</organism>
<dbReference type="InterPro" id="IPR050194">
    <property type="entry name" value="Glycosyltransferase_grp1"/>
</dbReference>
<dbReference type="PANTHER" id="PTHR45947">
    <property type="entry name" value="SULFOQUINOVOSYL TRANSFERASE SQD2"/>
    <property type="match status" value="1"/>
</dbReference>